<comment type="caution">
    <text evidence="3">The sequence shown here is derived from an EMBL/GenBank/DDBJ whole genome shotgun (WGS) entry which is preliminary data.</text>
</comment>
<gene>
    <name evidence="3" type="ORF">LITE_LOCUS33381</name>
</gene>
<evidence type="ECO:0000256" key="1">
    <source>
        <dbReference type="SAM" id="Phobius"/>
    </source>
</evidence>
<keyword evidence="4" id="KW-1185">Reference proteome</keyword>
<proteinExistence type="predicted"/>
<protein>
    <recommendedName>
        <fullName evidence="5">HR-like lesion-inducer</fullName>
    </recommendedName>
</protein>
<evidence type="ECO:0008006" key="5">
    <source>
        <dbReference type="Google" id="ProtNLM"/>
    </source>
</evidence>
<dbReference type="InterPro" id="IPR008637">
    <property type="entry name" value="HR_lesion"/>
</dbReference>
<dbReference type="PANTHER" id="PTHR31474:SF1">
    <property type="entry name" value="EXPRESSED PROTEIN"/>
    <property type="match status" value="1"/>
</dbReference>
<evidence type="ECO:0000313" key="3">
    <source>
        <dbReference type="EMBL" id="CAI0458118.1"/>
    </source>
</evidence>
<keyword evidence="1" id="KW-0472">Membrane</keyword>
<dbReference type="Pfam" id="PF05514">
    <property type="entry name" value="HR_lesion"/>
    <property type="match status" value="1"/>
</dbReference>
<dbReference type="Proteomes" id="UP001154282">
    <property type="component" value="Unassembled WGS sequence"/>
</dbReference>
<keyword evidence="1" id="KW-1133">Transmembrane helix</keyword>
<keyword evidence="1" id="KW-0812">Transmembrane</keyword>
<feature type="transmembrane region" description="Helical" evidence="1">
    <location>
        <begin position="118"/>
        <end position="138"/>
    </location>
</feature>
<dbReference type="PANTHER" id="PTHR31474">
    <property type="entry name" value="HR-LIKE LESION-INDUCER"/>
    <property type="match status" value="1"/>
</dbReference>
<accession>A0AAV0NHM4</accession>
<keyword evidence="2" id="KW-0732">Signal</keyword>
<organism evidence="3 4">
    <name type="scientific">Linum tenue</name>
    <dbReference type="NCBI Taxonomy" id="586396"/>
    <lineage>
        <taxon>Eukaryota</taxon>
        <taxon>Viridiplantae</taxon>
        <taxon>Streptophyta</taxon>
        <taxon>Embryophyta</taxon>
        <taxon>Tracheophyta</taxon>
        <taxon>Spermatophyta</taxon>
        <taxon>Magnoliopsida</taxon>
        <taxon>eudicotyledons</taxon>
        <taxon>Gunneridae</taxon>
        <taxon>Pentapetalae</taxon>
        <taxon>rosids</taxon>
        <taxon>fabids</taxon>
        <taxon>Malpighiales</taxon>
        <taxon>Linaceae</taxon>
        <taxon>Linum</taxon>
    </lineage>
</organism>
<reference evidence="3" key="1">
    <citation type="submission" date="2022-08" db="EMBL/GenBank/DDBJ databases">
        <authorList>
            <person name="Gutierrez-Valencia J."/>
        </authorList>
    </citation>
    <scope>NUCLEOTIDE SEQUENCE</scope>
</reference>
<feature type="chain" id="PRO_5044021317" description="HR-like lesion-inducer" evidence="2">
    <location>
        <begin position="23"/>
        <end position="156"/>
    </location>
</feature>
<evidence type="ECO:0000313" key="4">
    <source>
        <dbReference type="Proteomes" id="UP001154282"/>
    </source>
</evidence>
<evidence type="ECO:0000256" key="2">
    <source>
        <dbReference type="SAM" id="SignalP"/>
    </source>
</evidence>
<feature type="transmembrane region" description="Helical" evidence="1">
    <location>
        <begin position="78"/>
        <end position="98"/>
    </location>
</feature>
<dbReference type="EMBL" id="CAMGYJ010000008">
    <property type="protein sequence ID" value="CAI0458118.1"/>
    <property type="molecule type" value="Genomic_DNA"/>
</dbReference>
<name>A0AAV0NHM4_9ROSI</name>
<feature type="signal peptide" evidence="2">
    <location>
        <begin position="1"/>
        <end position="22"/>
    </location>
</feature>
<dbReference type="AlphaFoldDB" id="A0AAV0NHM4"/>
<sequence>MGFFSFFGRVLFASIFIFSAWQEFNDYGTDGGIAAKTLAPKLQVFSKHVAVQTGFEIPEIEIKAAVAAAVAMKGVGGILFIFGSSLGAYLLLLHQLIFVPVLHDFYNYDPTKPEFNPIFIKFTQNLALFGGLLFFVGMKNSIPRRQLKKKPHKKQL</sequence>